<dbReference type="RefSeq" id="XP_047759420.1">
    <property type="nucleotide sequence ID" value="XM_047907907.1"/>
</dbReference>
<name>A0A9Q8LD60_PASFU</name>
<dbReference type="EMBL" id="CP090165">
    <property type="protein sequence ID" value="UJO15054.1"/>
    <property type="molecule type" value="Genomic_DNA"/>
</dbReference>
<dbReference type="Proteomes" id="UP000756132">
    <property type="component" value="Chromosome 3"/>
</dbReference>
<feature type="transmembrane region" description="Helical" evidence="1">
    <location>
        <begin position="6"/>
        <end position="30"/>
    </location>
</feature>
<dbReference type="GeneID" id="71988637"/>
<dbReference type="OrthoDB" id="10646176at2759"/>
<keyword evidence="1" id="KW-0812">Transmembrane</keyword>
<accession>A0A9Q8LD60</accession>
<dbReference type="AlphaFoldDB" id="A0A9Q8LD60"/>
<keyword evidence="1" id="KW-1133">Transmembrane helix</keyword>
<reference evidence="2" key="1">
    <citation type="submission" date="2021-12" db="EMBL/GenBank/DDBJ databases">
        <authorList>
            <person name="Zaccaron A."/>
            <person name="Stergiopoulos I."/>
        </authorList>
    </citation>
    <scope>NUCLEOTIDE SEQUENCE</scope>
    <source>
        <strain evidence="2">Race5_Kim</strain>
    </source>
</reference>
<gene>
    <name evidence="2" type="ORF">CLAFUR5_08759</name>
</gene>
<sequence length="71" mass="7935">MGLSDSIIILLVILAAAVSVAIGWAIYSLFHRRQGDLAMSDSGEQAEYMREVRLRERHLIAAAIGYRFDKV</sequence>
<evidence type="ECO:0000256" key="1">
    <source>
        <dbReference type="SAM" id="Phobius"/>
    </source>
</evidence>
<organism evidence="2 3">
    <name type="scientific">Passalora fulva</name>
    <name type="common">Tomato leaf mold</name>
    <name type="synonym">Cladosporium fulvum</name>
    <dbReference type="NCBI Taxonomy" id="5499"/>
    <lineage>
        <taxon>Eukaryota</taxon>
        <taxon>Fungi</taxon>
        <taxon>Dikarya</taxon>
        <taxon>Ascomycota</taxon>
        <taxon>Pezizomycotina</taxon>
        <taxon>Dothideomycetes</taxon>
        <taxon>Dothideomycetidae</taxon>
        <taxon>Mycosphaerellales</taxon>
        <taxon>Mycosphaerellaceae</taxon>
        <taxon>Fulvia</taxon>
    </lineage>
</organism>
<protein>
    <submittedName>
        <fullName evidence="2">Uncharacterized protein</fullName>
    </submittedName>
</protein>
<evidence type="ECO:0000313" key="2">
    <source>
        <dbReference type="EMBL" id="UJO15054.1"/>
    </source>
</evidence>
<proteinExistence type="predicted"/>
<keyword evidence="3" id="KW-1185">Reference proteome</keyword>
<keyword evidence="1" id="KW-0472">Membrane</keyword>
<reference evidence="2" key="2">
    <citation type="journal article" date="2022" name="Microb. Genom.">
        <title>A chromosome-scale genome assembly of the tomato pathogen Cladosporium fulvum reveals a compartmentalized genome architecture and the presence of a dispensable chromosome.</title>
        <authorList>
            <person name="Zaccaron A.Z."/>
            <person name="Chen L.H."/>
            <person name="Samaras A."/>
            <person name="Stergiopoulos I."/>
        </authorList>
    </citation>
    <scope>NUCLEOTIDE SEQUENCE</scope>
    <source>
        <strain evidence="2">Race5_Kim</strain>
    </source>
</reference>
<dbReference type="KEGG" id="ffu:CLAFUR5_08759"/>
<evidence type="ECO:0000313" key="3">
    <source>
        <dbReference type="Proteomes" id="UP000756132"/>
    </source>
</evidence>